<proteinExistence type="predicted"/>
<sequence length="120" mass="13701">MEKKRQESWFRRQISGLKGKDNRPREGAFEAAVAAAAFAIQSVEESKTPNYKTRNGRLPNSNRVIRQFSHKKTNNSGETSNWKSMEQNKEGKRVSWTEKLKLKSSLKAAKSVDSSKKDGW</sequence>
<feature type="region of interest" description="Disordered" evidence="1">
    <location>
        <begin position="68"/>
        <end position="96"/>
    </location>
</feature>
<evidence type="ECO:0000313" key="3">
    <source>
        <dbReference type="Proteomes" id="UP001054252"/>
    </source>
</evidence>
<evidence type="ECO:0000256" key="1">
    <source>
        <dbReference type="SAM" id="MobiDB-lite"/>
    </source>
</evidence>
<organism evidence="2 3">
    <name type="scientific">Rubroshorea leprosula</name>
    <dbReference type="NCBI Taxonomy" id="152421"/>
    <lineage>
        <taxon>Eukaryota</taxon>
        <taxon>Viridiplantae</taxon>
        <taxon>Streptophyta</taxon>
        <taxon>Embryophyta</taxon>
        <taxon>Tracheophyta</taxon>
        <taxon>Spermatophyta</taxon>
        <taxon>Magnoliopsida</taxon>
        <taxon>eudicotyledons</taxon>
        <taxon>Gunneridae</taxon>
        <taxon>Pentapetalae</taxon>
        <taxon>rosids</taxon>
        <taxon>malvids</taxon>
        <taxon>Malvales</taxon>
        <taxon>Dipterocarpaceae</taxon>
        <taxon>Rubroshorea</taxon>
    </lineage>
</organism>
<feature type="compositionally biased region" description="Basic and acidic residues" evidence="1">
    <location>
        <begin position="86"/>
        <end position="96"/>
    </location>
</feature>
<dbReference type="EMBL" id="BPVZ01000111">
    <property type="protein sequence ID" value="GKV35570.1"/>
    <property type="molecule type" value="Genomic_DNA"/>
</dbReference>
<evidence type="ECO:0000313" key="2">
    <source>
        <dbReference type="EMBL" id="GKV35570.1"/>
    </source>
</evidence>
<dbReference type="Proteomes" id="UP001054252">
    <property type="component" value="Unassembled WGS sequence"/>
</dbReference>
<gene>
    <name evidence="2" type="ORF">SLEP1_g43819</name>
</gene>
<reference evidence="2 3" key="1">
    <citation type="journal article" date="2021" name="Commun. Biol.">
        <title>The genome of Shorea leprosula (Dipterocarpaceae) highlights the ecological relevance of drought in aseasonal tropical rainforests.</title>
        <authorList>
            <person name="Ng K.K.S."/>
            <person name="Kobayashi M.J."/>
            <person name="Fawcett J.A."/>
            <person name="Hatakeyama M."/>
            <person name="Paape T."/>
            <person name="Ng C.H."/>
            <person name="Ang C.C."/>
            <person name="Tnah L.H."/>
            <person name="Lee C.T."/>
            <person name="Nishiyama T."/>
            <person name="Sese J."/>
            <person name="O'Brien M.J."/>
            <person name="Copetti D."/>
            <person name="Mohd Noor M.I."/>
            <person name="Ong R.C."/>
            <person name="Putra M."/>
            <person name="Sireger I.Z."/>
            <person name="Indrioko S."/>
            <person name="Kosugi Y."/>
            <person name="Izuno A."/>
            <person name="Isagi Y."/>
            <person name="Lee S.L."/>
            <person name="Shimizu K.K."/>
        </authorList>
    </citation>
    <scope>NUCLEOTIDE SEQUENCE [LARGE SCALE GENOMIC DNA]</scope>
    <source>
        <strain evidence="2">214</strain>
    </source>
</reference>
<comment type="caution">
    <text evidence="2">The sequence shown here is derived from an EMBL/GenBank/DDBJ whole genome shotgun (WGS) entry which is preliminary data.</text>
</comment>
<keyword evidence="3" id="KW-1185">Reference proteome</keyword>
<accession>A0AAV5LE76</accession>
<dbReference type="AlphaFoldDB" id="A0AAV5LE76"/>
<protein>
    <submittedName>
        <fullName evidence="2">Uncharacterized protein</fullName>
    </submittedName>
</protein>
<name>A0AAV5LE76_9ROSI</name>
<feature type="compositionally biased region" description="Polar residues" evidence="1">
    <location>
        <begin position="74"/>
        <end position="85"/>
    </location>
</feature>